<dbReference type="Gene3D" id="1.25.40.10">
    <property type="entry name" value="Tetratricopeptide repeat domain"/>
    <property type="match status" value="3"/>
</dbReference>
<dbReference type="RefSeq" id="WP_149200441.1">
    <property type="nucleotide sequence ID" value="NZ_BSOV01000138.1"/>
</dbReference>
<geneLocation type="plasmid" evidence="1 2">
    <name>unnamed1</name>
</geneLocation>
<proteinExistence type="predicted"/>
<dbReference type="Proteomes" id="UP000509702">
    <property type="component" value="Plasmid unnamed1"/>
</dbReference>
<dbReference type="Gene3D" id="3.40.50.2000">
    <property type="entry name" value="Glycogen Phosphorylase B"/>
    <property type="match status" value="1"/>
</dbReference>
<organism evidence="1 2">
    <name type="scientific">Azospirillum oryzae</name>
    <dbReference type="NCBI Taxonomy" id="286727"/>
    <lineage>
        <taxon>Bacteria</taxon>
        <taxon>Pseudomonadati</taxon>
        <taxon>Pseudomonadota</taxon>
        <taxon>Alphaproteobacteria</taxon>
        <taxon>Rhodospirillales</taxon>
        <taxon>Azospirillaceae</taxon>
        <taxon>Azospirillum</taxon>
    </lineage>
</organism>
<dbReference type="KEGG" id="aoz:HUE56_00085"/>
<dbReference type="SUPFAM" id="SSF48452">
    <property type="entry name" value="TPR-like"/>
    <property type="match status" value="2"/>
</dbReference>
<reference evidence="1 2" key="1">
    <citation type="submission" date="2020-06" db="EMBL/GenBank/DDBJ databases">
        <title>Complete genome of Azosprillum oryzae KACC14407.</title>
        <authorList>
            <person name="Kim M."/>
            <person name="Park Y.-J."/>
            <person name="Shin J.-H."/>
        </authorList>
    </citation>
    <scope>NUCLEOTIDE SEQUENCE [LARGE SCALE GENOMIC DNA]</scope>
    <source>
        <strain evidence="1 2">KACC 14407</strain>
        <plasmid evidence="1 2">unnamed1</plasmid>
    </source>
</reference>
<dbReference type="PANTHER" id="PTHR44809:SF1">
    <property type="entry name" value="PROTEIN O-MANNOSYL-TRANSFERASE TMTC1"/>
    <property type="match status" value="1"/>
</dbReference>
<dbReference type="OrthoDB" id="6193797at2"/>
<dbReference type="SUPFAM" id="SSF53756">
    <property type="entry name" value="UDP-Glycosyltransferase/glycogen phosphorylase"/>
    <property type="match status" value="1"/>
</dbReference>
<dbReference type="InterPro" id="IPR019734">
    <property type="entry name" value="TPR_rpt"/>
</dbReference>
<dbReference type="InterPro" id="IPR052943">
    <property type="entry name" value="TMTC_O-mannosyl-trnsfr"/>
</dbReference>
<dbReference type="InterPro" id="IPR011990">
    <property type="entry name" value="TPR-like_helical_dom_sf"/>
</dbReference>
<keyword evidence="1" id="KW-0614">Plasmid</keyword>
<name>A0A6N1AB75_9PROT</name>
<keyword evidence="2" id="KW-1185">Reference proteome</keyword>
<dbReference type="AlphaFoldDB" id="A0A6N1AB75"/>
<dbReference type="Pfam" id="PF13432">
    <property type="entry name" value="TPR_16"/>
    <property type="match status" value="3"/>
</dbReference>
<evidence type="ECO:0000313" key="2">
    <source>
        <dbReference type="Proteomes" id="UP000509702"/>
    </source>
</evidence>
<evidence type="ECO:0000313" key="1">
    <source>
        <dbReference type="EMBL" id="QKS48951.1"/>
    </source>
</evidence>
<accession>A0A6N1AB75</accession>
<dbReference type="SMART" id="SM00028">
    <property type="entry name" value="TPR"/>
    <property type="match status" value="9"/>
</dbReference>
<protein>
    <submittedName>
        <fullName evidence="1">Tetratricopeptide repeat protein</fullName>
    </submittedName>
</protein>
<dbReference type="PANTHER" id="PTHR44809">
    <property type="match status" value="1"/>
</dbReference>
<gene>
    <name evidence="1" type="ORF">HUE56_00085</name>
</gene>
<sequence>MATLQEALVAALDHQEAGRFAKADTLYRRILAASPGHPHALHLWGILAALTGRTDEAINRIRRAIAVAPDIADFSINLARVEAALKRPDRAARLYANAVALQPEAVEPRFQLAGFLQDLGRTAEAEEQYGALLRVAPLHASIHLNRALLREAQGRFAGARDGFRAALVLEPAHARALLRLAATERELGRGGAAMAAQRRAMTVSDDPADAGLFSTLASLLAGEGLPERAAEAARIAVALAPGDPALWNELANRLKGLGRLADSVAGYGRGLALLPGNPVLLNNRADGWLKLGRLEPAEADSRAAVAAEPEFEPKFAGGWNTLGSVLMARGKAGEALGAFEQAVNADDGAPQARFNRSIALLTLGRLAEGWDDYELGWAVPSGRFPRAEFPQPLWDGRPLGDGRLLVWGEQGLGDEVMFASLIPQLAGEGARVVLDCDARLAPLFARGLPHCLPHCLPGVTVVARGEPPDGRLTAPDVVAQIPAGSLPRLMRRRIEDFAGRQPAFLKADPDRVAELRRRLGDGRRLIGVSWSSKNAAVGHLRSLPLARLAHALERPGVRLVSLQYGDVAAEAAAAGVTDPGLDAWGDIDGLAALISAMDLVVSVDNSTVHLAGGLGRPTWALLPHSAEWRWMQGRHDTVWYPSVRLFRQTAPGDWDSVLRKLGEALLVG</sequence>
<dbReference type="EMBL" id="CP054615">
    <property type="protein sequence ID" value="QKS48951.1"/>
    <property type="molecule type" value="Genomic_DNA"/>
</dbReference>